<dbReference type="Proteomes" id="UP001372338">
    <property type="component" value="Unassembled WGS sequence"/>
</dbReference>
<reference evidence="1 2" key="1">
    <citation type="submission" date="2024-01" db="EMBL/GenBank/DDBJ databases">
        <title>The genomes of 5 underutilized Papilionoideae crops provide insights into root nodulation and disease resistanc.</title>
        <authorList>
            <person name="Yuan L."/>
        </authorList>
    </citation>
    <scope>NUCLEOTIDE SEQUENCE [LARGE SCALE GENOMIC DNA]</scope>
    <source>
        <strain evidence="1">ZHUSHIDOU_FW_LH</strain>
        <tissue evidence="1">Leaf</tissue>
    </source>
</reference>
<gene>
    <name evidence="1" type="ORF">RIF29_34905</name>
</gene>
<protein>
    <submittedName>
        <fullName evidence="1">Uncharacterized protein</fullName>
    </submittedName>
</protein>
<accession>A0AAN9HRG2</accession>
<name>A0AAN9HRG2_CROPI</name>
<proteinExistence type="predicted"/>
<dbReference type="AlphaFoldDB" id="A0AAN9HRG2"/>
<sequence length="108" mass="12049">MIAFENISRAIVEAHGSMLGLAPRLMSRFGLMGNYRLCSRPMSRLGWGKVKVNMGLNSSGNDVRVDVRAEVIMGVAFKVIEGSKSSWMRVSQDEIRLKWLQILPILGL</sequence>
<comment type="caution">
    <text evidence="1">The sequence shown here is derived from an EMBL/GenBank/DDBJ whole genome shotgun (WGS) entry which is preliminary data.</text>
</comment>
<evidence type="ECO:0000313" key="1">
    <source>
        <dbReference type="EMBL" id="KAK7251586.1"/>
    </source>
</evidence>
<keyword evidence="2" id="KW-1185">Reference proteome</keyword>
<organism evidence="1 2">
    <name type="scientific">Crotalaria pallida</name>
    <name type="common">Smooth rattlebox</name>
    <name type="synonym">Crotalaria striata</name>
    <dbReference type="NCBI Taxonomy" id="3830"/>
    <lineage>
        <taxon>Eukaryota</taxon>
        <taxon>Viridiplantae</taxon>
        <taxon>Streptophyta</taxon>
        <taxon>Embryophyta</taxon>
        <taxon>Tracheophyta</taxon>
        <taxon>Spermatophyta</taxon>
        <taxon>Magnoliopsida</taxon>
        <taxon>eudicotyledons</taxon>
        <taxon>Gunneridae</taxon>
        <taxon>Pentapetalae</taxon>
        <taxon>rosids</taxon>
        <taxon>fabids</taxon>
        <taxon>Fabales</taxon>
        <taxon>Fabaceae</taxon>
        <taxon>Papilionoideae</taxon>
        <taxon>50 kb inversion clade</taxon>
        <taxon>genistoids sensu lato</taxon>
        <taxon>core genistoids</taxon>
        <taxon>Crotalarieae</taxon>
        <taxon>Crotalaria</taxon>
    </lineage>
</organism>
<evidence type="ECO:0000313" key="2">
    <source>
        <dbReference type="Proteomes" id="UP001372338"/>
    </source>
</evidence>
<dbReference type="EMBL" id="JAYWIO010000007">
    <property type="protein sequence ID" value="KAK7251586.1"/>
    <property type="molecule type" value="Genomic_DNA"/>
</dbReference>